<reference evidence="5 6" key="1">
    <citation type="submission" date="2023-04" db="EMBL/GenBank/DDBJ databases">
        <title>Forest soil microbial communities from Buena Vista Peninsula, Colon Province, Panama.</title>
        <authorList>
            <person name="Bouskill N."/>
        </authorList>
    </citation>
    <scope>NUCLEOTIDE SEQUENCE [LARGE SCALE GENOMIC DNA]</scope>
    <source>
        <strain evidence="5 6">GGS1</strain>
    </source>
</reference>
<dbReference type="Pfam" id="PF07702">
    <property type="entry name" value="UTRA"/>
    <property type="match status" value="1"/>
</dbReference>
<sequence length="242" mass="26976">MAYEVDAPKYVRLAQTVQRRIEAGKYPPGTRVPSENQLVQEFGMSRPTVVRALELLKRDGWLESRQGYGTIVRGRPTAIEGRGRRGQETLARNESQAAGRLVAVDRVRAPARVALALELPEQTDVLLRRFLVEEGGEAAELVSSYFPTRLADGTDLVNAEPMHRGLREYLEARLKVRLDHVIERISTRLPDTSEAELLGLSVTTPALNVLVIAQDASGQALQVSDLLFPAHRQELEQTYQLD</sequence>
<dbReference type="SMART" id="SM00866">
    <property type="entry name" value="UTRA"/>
    <property type="match status" value="1"/>
</dbReference>
<accession>A0ABT6LFF2</accession>
<dbReference type="InterPro" id="IPR036388">
    <property type="entry name" value="WH-like_DNA-bd_sf"/>
</dbReference>
<evidence type="ECO:0000313" key="6">
    <source>
        <dbReference type="Proteomes" id="UP001160499"/>
    </source>
</evidence>
<dbReference type="PANTHER" id="PTHR44846">
    <property type="entry name" value="MANNOSYL-D-GLYCERATE TRANSPORT/METABOLISM SYSTEM REPRESSOR MNGR-RELATED"/>
    <property type="match status" value="1"/>
</dbReference>
<keyword evidence="2" id="KW-0238">DNA-binding</keyword>
<feature type="domain" description="HTH gntR-type" evidence="4">
    <location>
        <begin position="7"/>
        <end position="75"/>
    </location>
</feature>
<dbReference type="SMART" id="SM00345">
    <property type="entry name" value="HTH_GNTR"/>
    <property type="match status" value="1"/>
</dbReference>
<evidence type="ECO:0000256" key="2">
    <source>
        <dbReference type="ARBA" id="ARBA00023125"/>
    </source>
</evidence>
<evidence type="ECO:0000256" key="1">
    <source>
        <dbReference type="ARBA" id="ARBA00023015"/>
    </source>
</evidence>
<dbReference type="SUPFAM" id="SSF46785">
    <property type="entry name" value="Winged helix' DNA-binding domain"/>
    <property type="match status" value="1"/>
</dbReference>
<evidence type="ECO:0000259" key="4">
    <source>
        <dbReference type="PROSITE" id="PS50949"/>
    </source>
</evidence>
<name>A0ABT6LFF2_9ACTN</name>
<dbReference type="RefSeq" id="WP_280875142.1">
    <property type="nucleotide sequence ID" value="NZ_JARXVH010000002.1"/>
</dbReference>
<dbReference type="EMBL" id="JARXVH010000002">
    <property type="protein sequence ID" value="MDH6214079.1"/>
    <property type="molecule type" value="Genomic_DNA"/>
</dbReference>
<dbReference type="InterPro" id="IPR036390">
    <property type="entry name" value="WH_DNA-bd_sf"/>
</dbReference>
<proteinExistence type="predicted"/>
<dbReference type="Pfam" id="PF00392">
    <property type="entry name" value="GntR"/>
    <property type="match status" value="1"/>
</dbReference>
<dbReference type="Gene3D" id="3.40.1410.10">
    <property type="entry name" value="Chorismate lyase-like"/>
    <property type="match status" value="1"/>
</dbReference>
<dbReference type="PRINTS" id="PR00035">
    <property type="entry name" value="HTHGNTR"/>
</dbReference>
<protein>
    <submittedName>
        <fullName evidence="5">GntR family transcriptional regulator</fullName>
    </submittedName>
</protein>
<dbReference type="SUPFAM" id="SSF64288">
    <property type="entry name" value="Chorismate lyase-like"/>
    <property type="match status" value="1"/>
</dbReference>
<evidence type="ECO:0000256" key="3">
    <source>
        <dbReference type="ARBA" id="ARBA00023163"/>
    </source>
</evidence>
<dbReference type="PANTHER" id="PTHR44846:SF17">
    <property type="entry name" value="GNTR-FAMILY TRANSCRIPTIONAL REGULATOR"/>
    <property type="match status" value="1"/>
</dbReference>
<dbReference type="PROSITE" id="PS50949">
    <property type="entry name" value="HTH_GNTR"/>
    <property type="match status" value="1"/>
</dbReference>
<comment type="caution">
    <text evidence="5">The sequence shown here is derived from an EMBL/GenBank/DDBJ whole genome shotgun (WGS) entry which is preliminary data.</text>
</comment>
<gene>
    <name evidence="5" type="ORF">M2283_001362</name>
</gene>
<organism evidence="5 6">
    <name type="scientific">Streptomyces pseudovenezuelae</name>
    <dbReference type="NCBI Taxonomy" id="67350"/>
    <lineage>
        <taxon>Bacteria</taxon>
        <taxon>Bacillati</taxon>
        <taxon>Actinomycetota</taxon>
        <taxon>Actinomycetes</taxon>
        <taxon>Kitasatosporales</taxon>
        <taxon>Streptomycetaceae</taxon>
        <taxon>Streptomyces</taxon>
        <taxon>Streptomyces aurantiacus group</taxon>
    </lineage>
</organism>
<keyword evidence="1" id="KW-0805">Transcription regulation</keyword>
<dbReference type="CDD" id="cd07377">
    <property type="entry name" value="WHTH_GntR"/>
    <property type="match status" value="1"/>
</dbReference>
<dbReference type="InterPro" id="IPR011663">
    <property type="entry name" value="UTRA"/>
</dbReference>
<keyword evidence="3" id="KW-0804">Transcription</keyword>
<dbReference type="InterPro" id="IPR050679">
    <property type="entry name" value="Bact_HTH_transcr_reg"/>
</dbReference>
<evidence type="ECO:0000313" key="5">
    <source>
        <dbReference type="EMBL" id="MDH6214079.1"/>
    </source>
</evidence>
<dbReference type="Gene3D" id="1.10.10.10">
    <property type="entry name" value="Winged helix-like DNA-binding domain superfamily/Winged helix DNA-binding domain"/>
    <property type="match status" value="1"/>
</dbReference>
<dbReference type="Proteomes" id="UP001160499">
    <property type="component" value="Unassembled WGS sequence"/>
</dbReference>
<dbReference type="InterPro" id="IPR028978">
    <property type="entry name" value="Chorismate_lyase_/UTRA_dom_sf"/>
</dbReference>
<keyword evidence="6" id="KW-1185">Reference proteome</keyword>
<dbReference type="InterPro" id="IPR000524">
    <property type="entry name" value="Tscrpt_reg_HTH_GntR"/>
</dbReference>